<comment type="caution">
    <text evidence="2">The sequence shown here is derived from an EMBL/GenBank/DDBJ whole genome shotgun (WGS) entry which is preliminary data.</text>
</comment>
<dbReference type="InterPro" id="IPR027392">
    <property type="entry name" value="TF_Znf"/>
</dbReference>
<accession>A0A850T9I0</accession>
<name>A0A850T9I0_9BACT</name>
<evidence type="ECO:0000313" key="3">
    <source>
        <dbReference type="Proteomes" id="UP000553343"/>
    </source>
</evidence>
<reference evidence="2 3" key="1">
    <citation type="submission" date="2020-06" db="EMBL/GenBank/DDBJ databases">
        <title>High-quality draft genome of sulfate reducer Desulfobacter latus type strain AcrS2 isolated from marine sediment.</title>
        <authorList>
            <person name="Hoppe M."/>
            <person name="Larsen C.K."/>
            <person name="Marshall I.P.G."/>
            <person name="Schramm A."/>
            <person name="Marietou A.G."/>
        </authorList>
    </citation>
    <scope>NUCLEOTIDE SEQUENCE [LARGE SCALE GENOMIC DNA]</scope>
    <source>
        <strain evidence="2 3">AcRS2</strain>
    </source>
</reference>
<proteinExistence type="predicted"/>
<gene>
    <name evidence="2" type="ORF">HXW94_13170</name>
</gene>
<evidence type="ECO:0000259" key="1">
    <source>
        <dbReference type="Pfam" id="PF13453"/>
    </source>
</evidence>
<dbReference type="Pfam" id="PF13453">
    <property type="entry name" value="Zn_ribbon_TFIIB"/>
    <property type="match status" value="1"/>
</dbReference>
<protein>
    <submittedName>
        <fullName evidence="2">Zf-TFIIB domain-containing protein</fullName>
    </submittedName>
</protein>
<dbReference type="EMBL" id="JACADJ010000051">
    <property type="protein sequence ID" value="NWH05925.1"/>
    <property type="molecule type" value="Genomic_DNA"/>
</dbReference>
<keyword evidence="3" id="KW-1185">Reference proteome</keyword>
<dbReference type="AlphaFoldDB" id="A0A850T9I0"/>
<dbReference type="Proteomes" id="UP000553343">
    <property type="component" value="Unassembled WGS sequence"/>
</dbReference>
<organism evidence="2 3">
    <name type="scientific">Desulfobacter latus</name>
    <dbReference type="NCBI Taxonomy" id="2292"/>
    <lineage>
        <taxon>Bacteria</taxon>
        <taxon>Pseudomonadati</taxon>
        <taxon>Thermodesulfobacteriota</taxon>
        <taxon>Desulfobacteria</taxon>
        <taxon>Desulfobacterales</taxon>
        <taxon>Desulfobacteraceae</taxon>
        <taxon>Desulfobacter</taxon>
    </lineage>
</organism>
<feature type="domain" description="Transcription factor zinc-finger" evidence="1">
    <location>
        <begin position="10"/>
        <end position="33"/>
    </location>
</feature>
<sequence length="95" mass="11468">MMQHFYSVKREVKVDHCPKCAGYWLDEGELFKIRKQFKTEEERKQAALKYFSELFDGELLIIKKESDEKAKKVQEVTNMFRLILPSHYFSKIKNF</sequence>
<evidence type="ECO:0000313" key="2">
    <source>
        <dbReference type="EMBL" id="NWH05925.1"/>
    </source>
</evidence>